<feature type="non-terminal residue" evidence="3">
    <location>
        <position position="501"/>
    </location>
</feature>
<dbReference type="Pfam" id="PF00100">
    <property type="entry name" value="Zona_pellucida"/>
    <property type="match status" value="1"/>
</dbReference>
<dbReference type="InterPro" id="IPR055355">
    <property type="entry name" value="ZP-C"/>
</dbReference>
<feature type="domain" description="ZP" evidence="2">
    <location>
        <begin position="30"/>
        <end position="285"/>
    </location>
</feature>
<evidence type="ECO:0000256" key="1">
    <source>
        <dbReference type="SAM" id="Phobius"/>
    </source>
</evidence>
<evidence type="ECO:0000313" key="3">
    <source>
        <dbReference type="EMBL" id="CDW28086.1"/>
    </source>
</evidence>
<dbReference type="PROSITE" id="PS51034">
    <property type="entry name" value="ZP_2"/>
    <property type="match status" value="1"/>
</dbReference>
<dbReference type="AlphaFoldDB" id="A0A0K2TRQ6"/>
<evidence type="ECO:0000259" key="2">
    <source>
        <dbReference type="PROSITE" id="PS51034"/>
    </source>
</evidence>
<feature type="non-terminal residue" evidence="3">
    <location>
        <position position="1"/>
    </location>
</feature>
<accession>A0A0K2TRQ6</accession>
<dbReference type="OrthoDB" id="6367579at2759"/>
<sequence length="501" mass="57488">RNNKKKSFQMDRWQTAKPTSMAQLKDLQVQCEIEMMRVRVIFDRPFRGLIFSKGYYSDRKCIHTPSGLGQTVVTFDISLRSCGMVSSFNNDNHSPQGQYIENTIIIQYDPQLQEVWDQARKLRCTWYDFYEKSVTFQPYRVNTLDPVTANFLGDNLRCWMQIQVGKGPHASEVSGIVKIGQTMTMVLGIKDDENKFDMMIRNCVAHDGLRSPITLVNERGCIVRSKIMSNFKKIKNFDVTANVLAFAYFQAFKFPDSMNVHFQCVVQVCRDYCPDPICSDKTDFQVSDAYESNRGSLLSHRNSNSVINPRSIIEPSNLPGAINNKSTRSLESYRSVDDSKKIAREINVKLETPLNNKHDSSKKISMNNSKSNDDKIYLKKSYSERVRNKRNTHSLVQQLERIRSSTARKIETERVDVETKKMIRVVAPSDVQFNLSIKEEEKEVIISNAMESVSQKDFICLNTAAFVATTITFLMILVIAIITIVFLSIRVKILNKHVILK</sequence>
<dbReference type="EMBL" id="HACA01010725">
    <property type="protein sequence ID" value="CDW28086.1"/>
    <property type="molecule type" value="Transcribed_RNA"/>
</dbReference>
<feature type="transmembrane region" description="Helical" evidence="1">
    <location>
        <begin position="464"/>
        <end position="487"/>
    </location>
</feature>
<gene>
    <name evidence="3" type="primary">Dere\GG14194</name>
</gene>
<dbReference type="PANTHER" id="PTHR46560">
    <property type="entry name" value="CYPHER, ISOFORM B"/>
    <property type="match status" value="1"/>
</dbReference>
<dbReference type="Pfam" id="PF25057">
    <property type="entry name" value="CUT_N"/>
    <property type="match status" value="1"/>
</dbReference>
<keyword evidence="1" id="KW-0472">Membrane</keyword>
<dbReference type="InterPro" id="IPR056953">
    <property type="entry name" value="CUT_N"/>
</dbReference>
<dbReference type="SMART" id="SM00241">
    <property type="entry name" value="ZP"/>
    <property type="match status" value="1"/>
</dbReference>
<proteinExistence type="predicted"/>
<dbReference type="InterPro" id="IPR001507">
    <property type="entry name" value="ZP_dom"/>
</dbReference>
<name>A0A0K2TRQ6_LEPSM</name>
<organism evidence="3">
    <name type="scientific">Lepeophtheirus salmonis</name>
    <name type="common">Salmon louse</name>
    <name type="synonym">Caligus salmonis</name>
    <dbReference type="NCBI Taxonomy" id="72036"/>
    <lineage>
        <taxon>Eukaryota</taxon>
        <taxon>Metazoa</taxon>
        <taxon>Ecdysozoa</taxon>
        <taxon>Arthropoda</taxon>
        <taxon>Crustacea</taxon>
        <taxon>Multicrustacea</taxon>
        <taxon>Hexanauplia</taxon>
        <taxon>Copepoda</taxon>
        <taxon>Siphonostomatoida</taxon>
        <taxon>Caligidae</taxon>
        <taxon>Lepeophtheirus</taxon>
    </lineage>
</organism>
<reference evidence="3" key="1">
    <citation type="submission" date="2014-05" db="EMBL/GenBank/DDBJ databases">
        <authorList>
            <person name="Chronopoulou M."/>
        </authorList>
    </citation>
    <scope>NUCLEOTIDE SEQUENCE</scope>
    <source>
        <tissue evidence="3">Whole organism</tissue>
    </source>
</reference>
<dbReference type="PANTHER" id="PTHR46560:SF2">
    <property type="entry name" value="DUSKY-LIKE, ISOFORM A"/>
    <property type="match status" value="1"/>
</dbReference>
<keyword evidence="1" id="KW-0812">Transmembrane</keyword>
<protein>
    <recommendedName>
        <fullName evidence="2">ZP domain-containing protein</fullName>
    </recommendedName>
</protein>
<keyword evidence="1" id="KW-1133">Transmembrane helix</keyword>